<dbReference type="EMBL" id="JANKHG010000017">
    <property type="protein sequence ID" value="MCR2746687.1"/>
    <property type="molecule type" value="Genomic_DNA"/>
</dbReference>
<name>A0ABT1XK94_9BURK</name>
<evidence type="ECO:0000313" key="1">
    <source>
        <dbReference type="EMBL" id="MCR2746687.1"/>
    </source>
</evidence>
<evidence type="ECO:0000313" key="2">
    <source>
        <dbReference type="Proteomes" id="UP001165267"/>
    </source>
</evidence>
<proteinExistence type="predicted"/>
<dbReference type="RefSeq" id="WP_257511911.1">
    <property type="nucleotide sequence ID" value="NZ_JANKHG010000017.1"/>
</dbReference>
<organism evidence="1 2">
    <name type="scientific">Limnobacter parvus</name>
    <dbReference type="NCBI Taxonomy" id="2939690"/>
    <lineage>
        <taxon>Bacteria</taxon>
        <taxon>Pseudomonadati</taxon>
        <taxon>Pseudomonadota</taxon>
        <taxon>Betaproteobacteria</taxon>
        <taxon>Burkholderiales</taxon>
        <taxon>Burkholderiaceae</taxon>
        <taxon>Limnobacter</taxon>
    </lineage>
</organism>
<dbReference type="Proteomes" id="UP001165267">
    <property type="component" value="Unassembled WGS sequence"/>
</dbReference>
<comment type="caution">
    <text evidence="1">The sequence shown here is derived from an EMBL/GenBank/DDBJ whole genome shotgun (WGS) entry which is preliminary data.</text>
</comment>
<sequence>MMKRCYKSANQGSDIRQVERHHWVVGIREVRFAVFPPSRKPARLKFTRRVRLQADTEIRPSFLPNSVS</sequence>
<reference evidence="1" key="1">
    <citation type="submission" date="2022-07" db="EMBL/GenBank/DDBJ databases">
        <authorList>
            <person name="Xamxidin M."/>
        </authorList>
    </citation>
    <scope>NUCLEOTIDE SEQUENCE</scope>
    <source>
        <strain evidence="1">YS8-69</strain>
    </source>
</reference>
<protein>
    <submittedName>
        <fullName evidence="1">Uncharacterized protein</fullName>
    </submittedName>
</protein>
<accession>A0ABT1XK94</accession>
<keyword evidence="2" id="KW-1185">Reference proteome</keyword>
<gene>
    <name evidence="1" type="ORF">NSP04_08495</name>
</gene>